<gene>
    <name evidence="2" type="ORF">FHR99_000237</name>
</gene>
<protein>
    <recommendedName>
        <fullName evidence="4">DUF4845 domain-containing protein</fullName>
    </recommendedName>
</protein>
<keyword evidence="1" id="KW-1133">Transmembrane helix</keyword>
<comment type="caution">
    <text evidence="2">The sequence shown here is derived from an EMBL/GenBank/DDBJ whole genome shotgun (WGS) entry which is preliminary data.</text>
</comment>
<organism evidence="2 3">
    <name type="scientific">Litorivivens lipolytica</name>
    <dbReference type="NCBI Taxonomy" id="1524264"/>
    <lineage>
        <taxon>Bacteria</taxon>
        <taxon>Pseudomonadati</taxon>
        <taxon>Pseudomonadota</taxon>
        <taxon>Gammaproteobacteria</taxon>
        <taxon>Litorivivens</taxon>
    </lineage>
</organism>
<evidence type="ECO:0008006" key="4">
    <source>
        <dbReference type="Google" id="ProtNLM"/>
    </source>
</evidence>
<keyword evidence="1" id="KW-0472">Membrane</keyword>
<dbReference type="InterPro" id="IPR032314">
    <property type="entry name" value="DUF4845"/>
</dbReference>
<accession>A0A7W4W206</accession>
<evidence type="ECO:0000313" key="3">
    <source>
        <dbReference type="Proteomes" id="UP000537130"/>
    </source>
</evidence>
<dbReference type="EMBL" id="JACHWY010000001">
    <property type="protein sequence ID" value="MBB3046001.1"/>
    <property type="molecule type" value="Genomic_DNA"/>
</dbReference>
<evidence type="ECO:0000256" key="1">
    <source>
        <dbReference type="SAM" id="Phobius"/>
    </source>
</evidence>
<keyword evidence="1" id="KW-0812">Transmembrane</keyword>
<dbReference type="RefSeq" id="WP_183408717.1">
    <property type="nucleotide sequence ID" value="NZ_JACHWY010000001.1"/>
</dbReference>
<dbReference type="Pfam" id="PF16137">
    <property type="entry name" value="DUF4845"/>
    <property type="match status" value="1"/>
</dbReference>
<proteinExistence type="predicted"/>
<dbReference type="Proteomes" id="UP000537130">
    <property type="component" value="Unassembled WGS sequence"/>
</dbReference>
<keyword evidence="3" id="KW-1185">Reference proteome</keyword>
<name>A0A7W4W206_9GAMM</name>
<feature type="transmembrane region" description="Helical" evidence="1">
    <location>
        <begin position="12"/>
        <end position="33"/>
    </location>
</feature>
<sequence>MQLPYKQRGLGIIQWAVIISVAGLLGLCAFRLVPIYLDHVTIRQVVKNAANDPASKEMTASEIRKSMQGAFITNRIETIDLRDIKFKTERNVIIMDARYEVRVPLIYNIDAVVKFDNLVYEIPRR</sequence>
<reference evidence="2 3" key="1">
    <citation type="submission" date="2020-08" db="EMBL/GenBank/DDBJ databases">
        <title>Genomic Encyclopedia of Type Strains, Phase III (KMG-III): the genomes of soil and plant-associated and newly described type strains.</title>
        <authorList>
            <person name="Whitman W."/>
        </authorList>
    </citation>
    <scope>NUCLEOTIDE SEQUENCE [LARGE SCALE GENOMIC DNA]</scope>
    <source>
        <strain evidence="2 3">CECT 8654</strain>
    </source>
</reference>
<evidence type="ECO:0000313" key="2">
    <source>
        <dbReference type="EMBL" id="MBB3046001.1"/>
    </source>
</evidence>
<dbReference type="AlphaFoldDB" id="A0A7W4W206"/>